<organism evidence="1 2">
    <name type="scientific">Lysobacter daejeonensis GH1-9</name>
    <dbReference type="NCBI Taxonomy" id="1385517"/>
    <lineage>
        <taxon>Bacteria</taxon>
        <taxon>Pseudomonadati</taxon>
        <taxon>Pseudomonadota</taxon>
        <taxon>Gammaproteobacteria</taxon>
        <taxon>Lysobacterales</taxon>
        <taxon>Lysobacteraceae</taxon>
        <taxon>Aerolutibacter</taxon>
    </lineage>
</organism>
<dbReference type="Gene3D" id="1.10.10.1150">
    <property type="entry name" value="Coenzyme PQQ synthesis protein D (PqqD)"/>
    <property type="match status" value="1"/>
</dbReference>
<reference evidence="1 2" key="1">
    <citation type="submission" date="2013-08" db="EMBL/GenBank/DDBJ databases">
        <title>Genome sequencing of Lysobacter.</title>
        <authorList>
            <person name="Zhang S."/>
            <person name="Wang G."/>
        </authorList>
    </citation>
    <scope>NUCLEOTIDE SEQUENCE [LARGE SCALE GENOMIC DNA]</scope>
    <source>
        <strain evidence="1 2">GH1-9</strain>
    </source>
</reference>
<proteinExistence type="predicted"/>
<accession>A0A0A0EW85</accession>
<dbReference type="EMBL" id="AVPU01000014">
    <property type="protein sequence ID" value="KGM54338.1"/>
    <property type="molecule type" value="Genomic_DNA"/>
</dbReference>
<evidence type="ECO:0000313" key="1">
    <source>
        <dbReference type="EMBL" id="KGM54338.1"/>
    </source>
</evidence>
<evidence type="ECO:0000313" key="2">
    <source>
        <dbReference type="Proteomes" id="UP000029998"/>
    </source>
</evidence>
<dbReference type="Proteomes" id="UP000029998">
    <property type="component" value="Unassembled WGS sequence"/>
</dbReference>
<protein>
    <recommendedName>
        <fullName evidence="3">PqqD family protein</fullName>
    </recommendedName>
</protein>
<sequence>MASNAHLSPDVRMQVTGTESVLLDLRSERYFGLNAVGTRVWQLLTANPSLQAAHQAVLQEYEVGADQLAQDMLTLVAQLAEAGLLTLDA</sequence>
<name>A0A0A0EW85_9GAMM</name>
<dbReference type="Pfam" id="PF05402">
    <property type="entry name" value="PqqD"/>
    <property type="match status" value="1"/>
</dbReference>
<dbReference type="InterPro" id="IPR041881">
    <property type="entry name" value="PqqD_sf"/>
</dbReference>
<keyword evidence="2" id="KW-1185">Reference proteome</keyword>
<comment type="caution">
    <text evidence="1">The sequence shown here is derived from an EMBL/GenBank/DDBJ whole genome shotgun (WGS) entry which is preliminary data.</text>
</comment>
<evidence type="ECO:0008006" key="3">
    <source>
        <dbReference type="Google" id="ProtNLM"/>
    </source>
</evidence>
<dbReference type="OrthoDB" id="9800554at2"/>
<dbReference type="eggNOG" id="ENOG5033BC0">
    <property type="taxonomic scope" value="Bacteria"/>
</dbReference>
<dbReference type="AlphaFoldDB" id="A0A0A0EW85"/>
<gene>
    <name evidence="1" type="ORF">N800_04555</name>
</gene>
<dbReference type="InterPro" id="IPR008792">
    <property type="entry name" value="PQQD"/>
</dbReference>